<evidence type="ECO:0000256" key="1">
    <source>
        <dbReference type="SAM" id="MobiDB-lite"/>
    </source>
</evidence>
<dbReference type="OrthoDB" id="45963at2759"/>
<dbReference type="PANTHER" id="PTHR31206">
    <property type="entry name" value="LP10445P"/>
    <property type="match status" value="1"/>
</dbReference>
<dbReference type="EMBL" id="OV725081">
    <property type="protein sequence ID" value="CAH1401128.1"/>
    <property type="molecule type" value="Genomic_DNA"/>
</dbReference>
<sequence length="164" mass="18756">MSKVGVYEPNQEQDSMKTLPLSDSAGAEAEPKKRVPKRILHFSDGTLEEYSSDEDESDVCKPRYETQLMQSNLHSAPWMPWFWYHTVYVGTKALAVCDYLGESLANFFGIISPKYEYEIEQYKKMIAEEEERRKQDIELGGWTDSTQATSSPVQTEPLSTLSLL</sequence>
<dbReference type="Pfam" id="PF14774">
    <property type="entry name" value="FAM177"/>
    <property type="match status" value="1"/>
</dbReference>
<gene>
    <name evidence="2" type="ORF">NEZAVI_LOCUS10214</name>
</gene>
<dbReference type="AlphaFoldDB" id="A0A9P0HEV9"/>
<organism evidence="2 3">
    <name type="scientific">Nezara viridula</name>
    <name type="common">Southern green stink bug</name>
    <name type="synonym">Cimex viridulus</name>
    <dbReference type="NCBI Taxonomy" id="85310"/>
    <lineage>
        <taxon>Eukaryota</taxon>
        <taxon>Metazoa</taxon>
        <taxon>Ecdysozoa</taxon>
        <taxon>Arthropoda</taxon>
        <taxon>Hexapoda</taxon>
        <taxon>Insecta</taxon>
        <taxon>Pterygota</taxon>
        <taxon>Neoptera</taxon>
        <taxon>Paraneoptera</taxon>
        <taxon>Hemiptera</taxon>
        <taxon>Heteroptera</taxon>
        <taxon>Panheteroptera</taxon>
        <taxon>Pentatomomorpha</taxon>
        <taxon>Pentatomoidea</taxon>
        <taxon>Pentatomidae</taxon>
        <taxon>Pentatominae</taxon>
        <taxon>Nezara</taxon>
    </lineage>
</organism>
<feature type="compositionally biased region" description="Polar residues" evidence="1">
    <location>
        <begin position="143"/>
        <end position="164"/>
    </location>
</feature>
<accession>A0A9P0HEV9</accession>
<dbReference type="Proteomes" id="UP001152798">
    <property type="component" value="Chromosome 5"/>
</dbReference>
<feature type="region of interest" description="Disordered" evidence="1">
    <location>
        <begin position="140"/>
        <end position="164"/>
    </location>
</feature>
<evidence type="ECO:0000313" key="3">
    <source>
        <dbReference type="Proteomes" id="UP001152798"/>
    </source>
</evidence>
<proteinExistence type="predicted"/>
<keyword evidence="3" id="KW-1185">Reference proteome</keyword>
<evidence type="ECO:0000313" key="2">
    <source>
        <dbReference type="EMBL" id="CAH1401128.1"/>
    </source>
</evidence>
<protein>
    <recommendedName>
        <fullName evidence="4">Protein FAM177A1</fullName>
    </recommendedName>
</protein>
<reference evidence="2" key="1">
    <citation type="submission" date="2022-01" db="EMBL/GenBank/DDBJ databases">
        <authorList>
            <person name="King R."/>
        </authorList>
    </citation>
    <scope>NUCLEOTIDE SEQUENCE</scope>
</reference>
<evidence type="ECO:0008006" key="4">
    <source>
        <dbReference type="Google" id="ProtNLM"/>
    </source>
</evidence>
<dbReference type="InterPro" id="IPR028260">
    <property type="entry name" value="FAM177"/>
</dbReference>
<name>A0A9P0HEV9_NEZVI</name>
<feature type="region of interest" description="Disordered" evidence="1">
    <location>
        <begin position="1"/>
        <end position="35"/>
    </location>
</feature>
<dbReference type="PANTHER" id="PTHR31206:SF1">
    <property type="entry name" value="LP10445P"/>
    <property type="match status" value="1"/>
</dbReference>